<dbReference type="Proteomes" id="UP000216857">
    <property type="component" value="Unassembled WGS sequence"/>
</dbReference>
<keyword evidence="2" id="KW-1133">Transmembrane helix</keyword>
<feature type="compositionally biased region" description="Low complexity" evidence="1">
    <location>
        <begin position="261"/>
        <end position="277"/>
    </location>
</feature>
<dbReference type="SUPFAM" id="SSF56112">
    <property type="entry name" value="Protein kinase-like (PK-like)"/>
    <property type="match status" value="1"/>
</dbReference>
<dbReference type="RefSeq" id="WP_094849586.1">
    <property type="nucleotide sequence ID" value="NZ_NEVJ01000003.1"/>
</dbReference>
<comment type="caution">
    <text evidence="3">The sequence shown here is derived from an EMBL/GenBank/DDBJ whole genome shotgun (WGS) entry which is preliminary data.</text>
</comment>
<feature type="transmembrane region" description="Helical" evidence="2">
    <location>
        <begin position="228"/>
        <end position="248"/>
    </location>
</feature>
<evidence type="ECO:0000313" key="4">
    <source>
        <dbReference type="Proteomes" id="UP000216857"/>
    </source>
</evidence>
<feature type="compositionally biased region" description="Low complexity" evidence="1">
    <location>
        <begin position="308"/>
        <end position="375"/>
    </location>
</feature>
<feature type="compositionally biased region" description="Low complexity" evidence="1">
    <location>
        <begin position="289"/>
        <end position="299"/>
    </location>
</feature>
<dbReference type="Gene3D" id="1.10.510.10">
    <property type="entry name" value="Transferase(Phosphotransferase) domain 1"/>
    <property type="match status" value="1"/>
</dbReference>
<evidence type="ECO:0000313" key="3">
    <source>
        <dbReference type="EMBL" id="OZI21053.1"/>
    </source>
</evidence>
<organism evidence="3 4">
    <name type="scientific">Bordetella genomosp. 9</name>
    <dbReference type="NCBI Taxonomy" id="1416803"/>
    <lineage>
        <taxon>Bacteria</taxon>
        <taxon>Pseudomonadati</taxon>
        <taxon>Pseudomonadota</taxon>
        <taxon>Betaproteobacteria</taxon>
        <taxon>Burkholderiales</taxon>
        <taxon>Alcaligenaceae</taxon>
        <taxon>Bordetella</taxon>
    </lineage>
</organism>
<evidence type="ECO:0000256" key="2">
    <source>
        <dbReference type="SAM" id="Phobius"/>
    </source>
</evidence>
<keyword evidence="2" id="KW-0812">Transmembrane</keyword>
<reference evidence="3" key="1">
    <citation type="submission" date="2017-05" db="EMBL/GenBank/DDBJ databases">
        <title>Complete and WGS of Bordetella genogroups.</title>
        <authorList>
            <person name="Spilker T."/>
            <person name="Lipuma J."/>
        </authorList>
    </citation>
    <scope>NUCLEOTIDE SEQUENCE</scope>
    <source>
        <strain evidence="3">AU21707</strain>
    </source>
</reference>
<evidence type="ECO:0000256" key="1">
    <source>
        <dbReference type="SAM" id="MobiDB-lite"/>
    </source>
</evidence>
<proteinExistence type="predicted"/>
<feature type="region of interest" description="Disordered" evidence="1">
    <location>
        <begin position="255"/>
        <end position="375"/>
    </location>
</feature>
<dbReference type="EMBL" id="NEVJ01000003">
    <property type="protein sequence ID" value="OZI21053.1"/>
    <property type="molecule type" value="Genomic_DNA"/>
</dbReference>
<accession>A0A261R9L4</accession>
<sequence>MSVSPAFMPGGEHPAPEPFGYRPLAAIAAASAGGVPQKRIGRVVSEIAPELMAAHRQGKVHGAISVHTVGLDEFGYAHLMVPALYPDHPGSMEPASCFAAVEQFDPDPVQACGPWTDVYALCAVMCSLVSGTQPPHALARRSNDQYVPLTARAPRGYDAAFLAVIDHGLSLAPAQRPQSVEELCGMLGISCVPETQEDAALDARGAGAMPRGGGADAARPGSGRRRGLGGVAAILAGALVAAGVWAWLNRDERPAQRAESRVASPVVLSSRSSSGSPAPSPFAQGTADASKGTPGAAGTPPGPGAAGAGDAARPAGGPSPSVAADAPGGAANGQAAGSAASPVNEAAFPAANPAANPTTNPATPETGAPAARPARPATVAVKVDIQPWGEIFVDGVSRGISPPVKTLNLPAGRHTVEVRNADLPPYRLSLDLKPGQPATIRHVFQ</sequence>
<keyword evidence="4" id="KW-1185">Reference proteome</keyword>
<protein>
    <recommendedName>
        <fullName evidence="5">Protein kinase domain-containing protein</fullName>
    </recommendedName>
</protein>
<dbReference type="OrthoDB" id="9801841at2"/>
<feature type="region of interest" description="Disordered" evidence="1">
    <location>
        <begin position="205"/>
        <end position="224"/>
    </location>
</feature>
<evidence type="ECO:0008006" key="5">
    <source>
        <dbReference type="Google" id="ProtNLM"/>
    </source>
</evidence>
<keyword evidence="2" id="KW-0472">Membrane</keyword>
<gene>
    <name evidence="3" type="ORF">CAL26_26800</name>
</gene>
<name>A0A261R9L4_9BORD</name>
<dbReference type="AlphaFoldDB" id="A0A261R9L4"/>
<dbReference type="InterPro" id="IPR011009">
    <property type="entry name" value="Kinase-like_dom_sf"/>
</dbReference>